<protein>
    <submittedName>
        <fullName evidence="1">Uncharacterized protein</fullName>
    </submittedName>
</protein>
<evidence type="ECO:0000313" key="2">
    <source>
        <dbReference type="Proteomes" id="UP000499080"/>
    </source>
</evidence>
<sequence>PFGPVNPIGTPYGQFVFNYTHPRKCLCSVSFDHIARGQGNLTEARTDVRPIIPMGAREVPSTEITYDSGYQFL</sequence>
<comment type="caution">
    <text evidence="1">The sequence shown here is derived from an EMBL/GenBank/DDBJ whole genome shotgun (WGS) entry which is preliminary data.</text>
</comment>
<evidence type="ECO:0000313" key="1">
    <source>
        <dbReference type="EMBL" id="GBN39132.1"/>
    </source>
</evidence>
<dbReference type="AlphaFoldDB" id="A0A4Y2NJP4"/>
<accession>A0A4Y2NJP4</accession>
<dbReference type="Proteomes" id="UP000499080">
    <property type="component" value="Unassembled WGS sequence"/>
</dbReference>
<keyword evidence="2" id="KW-1185">Reference proteome</keyword>
<dbReference type="EMBL" id="BGPR01009294">
    <property type="protein sequence ID" value="GBN39132.1"/>
    <property type="molecule type" value="Genomic_DNA"/>
</dbReference>
<proteinExistence type="predicted"/>
<name>A0A4Y2NJP4_ARAVE</name>
<reference evidence="1 2" key="1">
    <citation type="journal article" date="2019" name="Sci. Rep.">
        <title>Orb-weaving spider Araneus ventricosus genome elucidates the spidroin gene catalogue.</title>
        <authorList>
            <person name="Kono N."/>
            <person name="Nakamura H."/>
            <person name="Ohtoshi R."/>
            <person name="Moran D.A.P."/>
            <person name="Shinohara A."/>
            <person name="Yoshida Y."/>
            <person name="Fujiwara M."/>
            <person name="Mori M."/>
            <person name="Tomita M."/>
            <person name="Arakawa K."/>
        </authorList>
    </citation>
    <scope>NUCLEOTIDE SEQUENCE [LARGE SCALE GENOMIC DNA]</scope>
</reference>
<gene>
    <name evidence="1" type="ORF">AVEN_120977_1</name>
</gene>
<organism evidence="1 2">
    <name type="scientific">Araneus ventricosus</name>
    <name type="common">Orbweaver spider</name>
    <name type="synonym">Epeira ventricosa</name>
    <dbReference type="NCBI Taxonomy" id="182803"/>
    <lineage>
        <taxon>Eukaryota</taxon>
        <taxon>Metazoa</taxon>
        <taxon>Ecdysozoa</taxon>
        <taxon>Arthropoda</taxon>
        <taxon>Chelicerata</taxon>
        <taxon>Arachnida</taxon>
        <taxon>Araneae</taxon>
        <taxon>Araneomorphae</taxon>
        <taxon>Entelegynae</taxon>
        <taxon>Araneoidea</taxon>
        <taxon>Araneidae</taxon>
        <taxon>Araneus</taxon>
    </lineage>
</organism>
<feature type="non-terminal residue" evidence="1">
    <location>
        <position position="1"/>
    </location>
</feature>